<dbReference type="HOGENOM" id="CLU_000604_27_6_1"/>
<feature type="transmembrane region" description="Helical" evidence="12">
    <location>
        <begin position="1624"/>
        <end position="1646"/>
    </location>
</feature>
<dbReference type="PROSITE" id="PS00211">
    <property type="entry name" value="ABC_TRANSPORTER_1"/>
    <property type="match status" value="1"/>
</dbReference>
<keyword evidence="9 12" id="KW-0472">Membrane</keyword>
<feature type="region of interest" description="Disordered" evidence="11">
    <location>
        <begin position="270"/>
        <end position="333"/>
    </location>
</feature>
<evidence type="ECO:0000256" key="6">
    <source>
        <dbReference type="ARBA" id="ARBA00022741"/>
    </source>
</evidence>
<keyword evidence="16" id="KW-1185">Reference proteome</keyword>
<dbReference type="SUPFAM" id="SSF90123">
    <property type="entry name" value="ABC transporter transmembrane region"/>
    <property type="match status" value="2"/>
</dbReference>
<name>A0A0A2L925_PENIT</name>
<dbReference type="GO" id="GO:0016020">
    <property type="term" value="C:membrane"/>
    <property type="evidence" value="ECO:0007669"/>
    <property type="project" value="UniProtKB-SubCell"/>
</dbReference>
<comment type="caution">
    <text evidence="15">The sequence shown here is derived from an EMBL/GenBank/DDBJ whole genome shotgun (WGS) entry which is preliminary data.</text>
</comment>
<dbReference type="GO" id="GO:0140359">
    <property type="term" value="F:ABC-type transporter activity"/>
    <property type="evidence" value="ECO:0007669"/>
    <property type="project" value="InterPro"/>
</dbReference>
<feature type="transmembrane region" description="Helical" evidence="12">
    <location>
        <begin position="938"/>
        <end position="957"/>
    </location>
</feature>
<dbReference type="InterPro" id="IPR036640">
    <property type="entry name" value="ABC1_TM_sf"/>
</dbReference>
<feature type="transmembrane region" description="Helical" evidence="12">
    <location>
        <begin position="1437"/>
        <end position="1461"/>
    </location>
</feature>
<feature type="domain" description="ABC transporter" evidence="13">
    <location>
        <begin position="1035"/>
        <end position="1288"/>
    </location>
</feature>
<dbReference type="Pfam" id="PF00664">
    <property type="entry name" value="ABC_membrane"/>
    <property type="match status" value="2"/>
</dbReference>
<evidence type="ECO:0000256" key="11">
    <source>
        <dbReference type="SAM" id="MobiDB-lite"/>
    </source>
</evidence>
<evidence type="ECO:0000256" key="8">
    <source>
        <dbReference type="ARBA" id="ARBA00022989"/>
    </source>
</evidence>
<evidence type="ECO:0000256" key="4">
    <source>
        <dbReference type="ARBA" id="ARBA00022692"/>
    </source>
</evidence>
<accession>A0A0A2L925</accession>
<dbReference type="PANTHER" id="PTHR24223">
    <property type="entry name" value="ATP-BINDING CASSETTE SUB-FAMILY C"/>
    <property type="match status" value="1"/>
</dbReference>
<evidence type="ECO:0000313" key="15">
    <source>
        <dbReference type="EMBL" id="KGO75673.1"/>
    </source>
</evidence>
<evidence type="ECO:0000256" key="2">
    <source>
        <dbReference type="ARBA" id="ARBA00009726"/>
    </source>
</evidence>
<feature type="transmembrane region" description="Helical" evidence="12">
    <location>
        <begin position="977"/>
        <end position="999"/>
    </location>
</feature>
<feature type="transmembrane region" description="Helical" evidence="12">
    <location>
        <begin position="731"/>
        <end position="750"/>
    </location>
</feature>
<dbReference type="FunFam" id="3.40.50.300:FF:000825">
    <property type="entry name" value="ABC bile acid transporter"/>
    <property type="match status" value="1"/>
</dbReference>
<dbReference type="SUPFAM" id="SSF52540">
    <property type="entry name" value="P-loop containing nucleoside triphosphate hydrolases"/>
    <property type="match status" value="2"/>
</dbReference>
<protein>
    <submittedName>
        <fullName evidence="15">ABC transporter, integral membrane type 1</fullName>
    </submittedName>
</protein>
<dbReference type="EMBL" id="JQGA01000443">
    <property type="protein sequence ID" value="KGO75673.1"/>
    <property type="molecule type" value="Genomic_DNA"/>
</dbReference>
<feature type="domain" description="ABC transmembrane type-1" evidence="14">
    <location>
        <begin position="699"/>
        <end position="1008"/>
    </location>
</feature>
<feature type="compositionally biased region" description="Basic and acidic residues" evidence="11">
    <location>
        <begin position="213"/>
        <end position="237"/>
    </location>
</feature>
<evidence type="ECO:0000256" key="12">
    <source>
        <dbReference type="SAM" id="Phobius"/>
    </source>
</evidence>
<feature type="domain" description="ABC transporter" evidence="13">
    <location>
        <begin position="1714"/>
        <end position="1982"/>
    </location>
</feature>
<feature type="transmembrane region" description="Helical" evidence="12">
    <location>
        <begin position="557"/>
        <end position="578"/>
    </location>
</feature>
<feature type="transmembrane region" description="Helical" evidence="12">
    <location>
        <begin position="492"/>
        <end position="512"/>
    </location>
</feature>
<feature type="region of interest" description="Disordered" evidence="11">
    <location>
        <begin position="1838"/>
        <end position="1868"/>
    </location>
</feature>
<dbReference type="Gene3D" id="3.40.50.300">
    <property type="entry name" value="P-loop containing nucleotide triphosphate hydrolases"/>
    <property type="match status" value="2"/>
</dbReference>
<dbReference type="Pfam" id="PF13298">
    <property type="entry name" value="LigD_N"/>
    <property type="match status" value="1"/>
</dbReference>
<dbReference type="SMART" id="SM00382">
    <property type="entry name" value="AAA"/>
    <property type="match status" value="2"/>
</dbReference>
<feature type="region of interest" description="Disordered" evidence="11">
    <location>
        <begin position="202"/>
        <end position="237"/>
    </location>
</feature>
<dbReference type="PROSITE" id="PS50893">
    <property type="entry name" value="ABC_TRANSPORTER_2"/>
    <property type="match status" value="2"/>
</dbReference>
<dbReference type="PANTHER" id="PTHR24223:SF456">
    <property type="entry name" value="MULTIDRUG RESISTANCE-ASSOCIATED PROTEIN LETHAL(2)03659"/>
    <property type="match status" value="1"/>
</dbReference>
<dbReference type="OrthoDB" id="6500128at2759"/>
<evidence type="ECO:0000256" key="10">
    <source>
        <dbReference type="ARBA" id="ARBA00023180"/>
    </source>
</evidence>
<dbReference type="InterPro" id="IPR014144">
    <property type="entry name" value="LigD_PE_domain"/>
</dbReference>
<dbReference type="Proteomes" id="UP000030104">
    <property type="component" value="Unassembled WGS sequence"/>
</dbReference>
<dbReference type="InterPro" id="IPR003593">
    <property type="entry name" value="AAA+_ATPase"/>
</dbReference>
<keyword evidence="8 12" id="KW-1133">Transmembrane helix</keyword>
<feature type="transmembrane region" description="Helical" evidence="12">
    <location>
        <begin position="1516"/>
        <end position="1535"/>
    </location>
</feature>
<keyword evidence="6" id="KW-0547">Nucleotide-binding</keyword>
<dbReference type="GO" id="GO:0016887">
    <property type="term" value="F:ATP hydrolysis activity"/>
    <property type="evidence" value="ECO:0007669"/>
    <property type="project" value="InterPro"/>
</dbReference>
<feature type="compositionally biased region" description="Low complexity" evidence="11">
    <location>
        <begin position="1327"/>
        <end position="1342"/>
    </location>
</feature>
<feature type="transmembrane region" description="Helical" evidence="12">
    <location>
        <begin position="683"/>
        <end position="710"/>
    </location>
</feature>
<organism evidence="15 16">
    <name type="scientific">Penicillium italicum</name>
    <name type="common">Blue mold</name>
    <dbReference type="NCBI Taxonomy" id="40296"/>
    <lineage>
        <taxon>Eukaryota</taxon>
        <taxon>Fungi</taxon>
        <taxon>Dikarya</taxon>
        <taxon>Ascomycota</taxon>
        <taxon>Pezizomycotina</taxon>
        <taxon>Eurotiomycetes</taxon>
        <taxon>Eurotiomycetidae</taxon>
        <taxon>Eurotiales</taxon>
        <taxon>Aspergillaceae</taxon>
        <taxon>Penicillium</taxon>
    </lineage>
</organism>
<feature type="compositionally biased region" description="Low complexity" evidence="11">
    <location>
        <begin position="296"/>
        <end position="309"/>
    </location>
</feature>
<evidence type="ECO:0000256" key="1">
    <source>
        <dbReference type="ARBA" id="ARBA00004141"/>
    </source>
</evidence>
<feature type="region of interest" description="Disordered" evidence="11">
    <location>
        <begin position="1"/>
        <end position="54"/>
    </location>
</feature>
<feature type="compositionally biased region" description="Polar residues" evidence="11">
    <location>
        <begin position="796"/>
        <end position="806"/>
    </location>
</feature>
<dbReference type="PROSITE" id="PS50929">
    <property type="entry name" value="ABC_TM1F"/>
    <property type="match status" value="2"/>
</dbReference>
<dbReference type="CDD" id="cd03250">
    <property type="entry name" value="ABCC_MRP_domain1"/>
    <property type="match status" value="1"/>
</dbReference>
<dbReference type="InterPro" id="IPR011527">
    <property type="entry name" value="ABC1_TM_dom"/>
</dbReference>
<feature type="region of interest" description="Disordered" evidence="11">
    <location>
        <begin position="1322"/>
        <end position="1345"/>
    </location>
</feature>
<dbReference type="CDD" id="cd18596">
    <property type="entry name" value="ABC_6TM_VMR1_D1_like"/>
    <property type="match status" value="1"/>
</dbReference>
<evidence type="ECO:0000256" key="9">
    <source>
        <dbReference type="ARBA" id="ARBA00023136"/>
    </source>
</evidence>
<feature type="compositionally biased region" description="Polar residues" evidence="11">
    <location>
        <begin position="1839"/>
        <end position="1852"/>
    </location>
</feature>
<keyword evidence="7" id="KW-0067">ATP-binding</keyword>
<comment type="subcellular location">
    <subcellularLocation>
        <location evidence="1">Membrane</location>
        <topology evidence="1">Multi-pass membrane protein</topology>
    </subcellularLocation>
</comment>
<feature type="compositionally biased region" description="Polar residues" evidence="11">
    <location>
        <begin position="317"/>
        <end position="327"/>
    </location>
</feature>
<feature type="transmembrane region" description="Helical" evidence="12">
    <location>
        <begin position="590"/>
        <end position="610"/>
    </location>
</feature>
<evidence type="ECO:0000256" key="7">
    <source>
        <dbReference type="ARBA" id="ARBA00022840"/>
    </source>
</evidence>
<dbReference type="Gene3D" id="1.20.1560.10">
    <property type="entry name" value="ABC transporter type 1, transmembrane domain"/>
    <property type="match status" value="2"/>
</dbReference>
<feature type="compositionally biased region" description="Basic residues" evidence="11">
    <location>
        <begin position="274"/>
        <end position="287"/>
    </location>
</feature>
<reference evidence="15 16" key="1">
    <citation type="journal article" date="2015" name="Mol. Plant Microbe Interact.">
        <title>Genome, transcriptome, and functional analyses of Penicillium expansum provide new insights into secondary metabolism and pathogenicity.</title>
        <authorList>
            <person name="Ballester A.R."/>
            <person name="Marcet-Houben M."/>
            <person name="Levin E."/>
            <person name="Sela N."/>
            <person name="Selma-Lazaro C."/>
            <person name="Carmona L."/>
            <person name="Wisniewski M."/>
            <person name="Droby S."/>
            <person name="Gonzalez-Candelas L."/>
            <person name="Gabaldon T."/>
        </authorList>
    </citation>
    <scope>NUCLEOTIDE SEQUENCE [LARGE SCALE GENOMIC DNA]</scope>
    <source>
        <strain evidence="15 16">PHI-1</strain>
    </source>
</reference>
<comment type="similarity">
    <text evidence="2">Belongs to the ABC transporter superfamily. ABCC family. Conjugate transporter (TC 3.A.1.208) subfamily.</text>
</comment>
<evidence type="ECO:0000256" key="3">
    <source>
        <dbReference type="ARBA" id="ARBA00022448"/>
    </source>
</evidence>
<dbReference type="InterPro" id="IPR027417">
    <property type="entry name" value="P-loop_NTPase"/>
</dbReference>
<dbReference type="FunFam" id="1.20.1560.10:FF:000013">
    <property type="entry name" value="ABC transporter C family member 2"/>
    <property type="match status" value="1"/>
</dbReference>
<evidence type="ECO:0000256" key="5">
    <source>
        <dbReference type="ARBA" id="ARBA00022737"/>
    </source>
</evidence>
<dbReference type="GO" id="GO:0005737">
    <property type="term" value="C:cytoplasm"/>
    <property type="evidence" value="ECO:0007669"/>
    <property type="project" value="UniProtKB-ARBA"/>
</dbReference>
<dbReference type="PhylomeDB" id="A0A0A2L925"/>
<dbReference type="CDD" id="cd03244">
    <property type="entry name" value="ABCC_MRP_domain2"/>
    <property type="match status" value="1"/>
</dbReference>
<feature type="domain" description="ABC transmembrane type-1" evidence="14">
    <location>
        <begin position="1418"/>
        <end position="1680"/>
    </location>
</feature>
<sequence length="1996" mass="221679">MKRICSPETSPQHEPRMEIPLNDQRPILSSLNAPVSPPRRRSSIKWAKDGHGGDATRLNASSSLAAIEAGQVEVTDHLNTISAKLKEYIRPLPKQPLPRLPIKEWMELYRRNEHPEGRHFVIHQHDHPIAGPHYDLRLQFSETSSVSWSVMYGMPGDPNSRRLNRNATETRVHCLWNHLIETASHQTGSLIIWDTGEYEILPYQMDPSGPETDDSRSEISEDSHDSPEKQMSDSAKLREAFRNRKIRLRLHGTRLPKDYTIILRMDKTTDFARPIRKGPKRRRRHQSGPRVPQPPSTSDSGSSPPISKPKVGVDPTPQRSQSESRTSPARDAPADTYTADLEIQKNNAYPGSSNTIGSIHQRRWYLSLDRESSGFERMRNPRGLKETGQKTWTPKSVGLGFEPFYVHGPDYERSVVTARLGRDVLDDEAVEDHLALLLVALDSIPAIRSIAHRIFKARDYESIQLAKDVYRDEDGEATEESLRAFSDKWQRIAIALFSVAGFLVTLALAILATLKLTITNSTPLVWLQFGVWILLAIQAVAFFTEPRPTSRYVLGHFAFWGSIVAIAVPGIELGILVFSQLGLHHGRVWVGLQLGQIASAALRAIFCVLIPRRPDVYYEDKLVEQELSVSLFSRFSFSWANGLLNYAVKHKTMDLDDIPKLTASKRADYLREKFEIARQNRKLWLAIIFAHVGPLIAQTILSLGICFLSFGPQVALFQILKTLELRGTPDWNVGASYIWVLALGGLLFLASTVEAWLFWVVYSRLGVPIFAELSAVIFAKAMRRKDVKHTKKSKTPEGSDNSSKGSTEADDDDEDALKKSRQSIINHVAVDARRVSDFASFNYIIPQAIFRIIIGASFLVQILGWKSAFAGLSVSLLVTPLNVYAAKKYSNAQDRLMKFRDQKLAIVTEVLQGIRQIKFSALEEQWQNRVREARETELGALWASFVADIGLLAIWVLGPVGLSAVSLTTYAILNGSLSPSVAFTAMAIFNSLEASLAIIPELMSMGLEAKVSSERIDKFLASPENVVNTVPAEYIAFEDASVAWPAEEEDIEDSEDRFILRDMTLKFPTKSLSVVSGRTGSGKSLLLSSILGECDVLAGTIKVPVPLPIAERFDHLATKANWIIDSAIAYVAQMPWIENATIKANVLFGLPDDEERYQKVIFACALAKDFEMLPDGDMTDIGANGVNLSGGQRWRISFARALYSRAGILIMDDIFSALDAHTGRHVFENALTGELGQNRTRILVTHHVALCLPRTDYSVLLENGRIKYAGTIDDLRESHHLEDILREEQAAEQVDLAADGADGEFLNDEETTLQKVISNTSHYKPSTATNGHAANGNGNATAQTPTPKKFVEDEKRETGSVRLAVYLAFLNKGGSVLFWLATLAVYITFSSLLVGRSWWINVWTRSSSNTQAHPEQYSILLQHVMQPTAPERQDDDLFMYLGIYVVLSVTACIMGTLRYYCILSASVRASRNLFNALIYTILRAPLRWLDTVPLGRILNRFTADFHAIDSRIGYDIGFFVGKILEVLAIMIAGMLVDWTVILLGLVLLFICLKLALSYLAGARQVKRLESTAKSPVFEQFGSSLAGLITIRAFSKPDTYVEIMYGKINRHAQAWWTLWLFNRWLSFRMSIVGAIFSTVTAGLVVYLPGISASLAGFALSFALQYNAAITMALRQYANIELNMNATERVIEYSNIEMENQGGADAPAAWPTEGHLEVHDLVVGYAPDLPPVLNGLSFSVEKNQRVGVVGRTGAGKSSLTLALFRFLEARSGHIFIDGIDISTIKLHDLRSRLAIIPQDPVLFSGTVRSNLDPFDEYSDTELYDALARVHLISEADDDELTLTSRTATPRQPSETGTTTPPPPQKTNSNAFTSLSATISEGGLNLSQGQRQLLCLARAIVARPKIMVLDEATSAVDMETDALIQTSIRAEFGRNATTLLVIAHRLSTIADFDRILVMDAGKAAEFGTPKDLMGIEGGVFKNLVENSGEKEVLEKMIFA</sequence>
<proteinExistence type="inferred from homology"/>
<gene>
    <name evidence="15" type="ORF">PITC_030250</name>
</gene>
<feature type="transmembrane region" description="Helical" evidence="12">
    <location>
        <begin position="524"/>
        <end position="545"/>
    </location>
</feature>
<dbReference type="InterPro" id="IPR017871">
    <property type="entry name" value="ABC_transporter-like_CS"/>
</dbReference>
<keyword evidence="4 12" id="KW-0812">Transmembrane</keyword>
<keyword evidence="10" id="KW-0325">Glycoprotein</keyword>
<evidence type="ECO:0000313" key="16">
    <source>
        <dbReference type="Proteomes" id="UP000030104"/>
    </source>
</evidence>
<dbReference type="GO" id="GO:0005524">
    <property type="term" value="F:ATP binding"/>
    <property type="evidence" value="ECO:0007669"/>
    <property type="project" value="UniProtKB-KW"/>
</dbReference>
<keyword evidence="5" id="KW-0677">Repeat</keyword>
<dbReference type="InterPro" id="IPR050173">
    <property type="entry name" value="ABC_transporter_C-like"/>
</dbReference>
<dbReference type="InterPro" id="IPR003439">
    <property type="entry name" value="ABC_transporter-like_ATP-bd"/>
</dbReference>
<feature type="transmembrane region" description="Helical" evidence="12">
    <location>
        <begin position="843"/>
        <end position="862"/>
    </location>
</feature>
<feature type="transmembrane region" description="Helical" evidence="12">
    <location>
        <begin position="1541"/>
        <end position="1560"/>
    </location>
</feature>
<feature type="region of interest" description="Disordered" evidence="11">
    <location>
        <begin position="789"/>
        <end position="815"/>
    </location>
</feature>
<keyword evidence="3" id="KW-0813">Transport</keyword>
<feature type="transmembrane region" description="Helical" evidence="12">
    <location>
        <begin position="1376"/>
        <end position="1399"/>
    </location>
</feature>
<dbReference type="OMA" id="RFTADFH"/>
<evidence type="ECO:0000259" key="14">
    <source>
        <dbReference type="PROSITE" id="PS50929"/>
    </source>
</evidence>
<dbReference type="Pfam" id="PF00005">
    <property type="entry name" value="ABC_tran"/>
    <property type="match status" value="2"/>
</dbReference>
<dbReference type="CDD" id="cd18604">
    <property type="entry name" value="ABC_6TM_VMR1_D2_like"/>
    <property type="match status" value="1"/>
</dbReference>
<feature type="transmembrane region" description="Helical" evidence="12">
    <location>
        <begin position="868"/>
        <end position="886"/>
    </location>
</feature>
<evidence type="ECO:0000259" key="13">
    <source>
        <dbReference type="PROSITE" id="PS50893"/>
    </source>
</evidence>
<dbReference type="STRING" id="40296.A0A0A2L925"/>